<evidence type="ECO:0000259" key="10">
    <source>
        <dbReference type="Pfam" id="PF04095"/>
    </source>
</evidence>
<proteinExistence type="inferred from homology"/>
<dbReference type="PIRSF" id="PIRSF000484">
    <property type="entry name" value="NAPRT"/>
    <property type="match status" value="1"/>
</dbReference>
<dbReference type="SUPFAM" id="SSF54675">
    <property type="entry name" value="Nicotinate/Quinolinate PRTase N-terminal domain-like"/>
    <property type="match status" value="1"/>
</dbReference>
<evidence type="ECO:0000256" key="7">
    <source>
        <dbReference type="ARBA" id="ARBA00022679"/>
    </source>
</evidence>
<dbReference type="EMBL" id="JALJXV010000012">
    <property type="protein sequence ID" value="MCP1676921.1"/>
    <property type="molecule type" value="Genomic_DNA"/>
</dbReference>
<dbReference type="SUPFAM" id="SSF51690">
    <property type="entry name" value="Nicotinate/Quinolinate PRTase C-terminal domain-like"/>
    <property type="match status" value="1"/>
</dbReference>
<evidence type="ECO:0000256" key="6">
    <source>
        <dbReference type="ARBA" id="ARBA00022642"/>
    </source>
</evidence>
<dbReference type="NCBIfam" id="NF006696">
    <property type="entry name" value="PRK09243.1-3"/>
    <property type="match status" value="1"/>
</dbReference>
<protein>
    <recommendedName>
        <fullName evidence="3 9">Nicotinate phosphoribosyltransferase</fullName>
        <ecNumber evidence="3 9">6.3.4.21</ecNumber>
    </recommendedName>
</protein>
<evidence type="ECO:0000256" key="1">
    <source>
        <dbReference type="ARBA" id="ARBA00004952"/>
    </source>
</evidence>
<comment type="PTM">
    <text evidence="9">Transiently phosphorylated on a His residue during the reaction cycle. Phosphorylation strongly increases the affinity for substrates and increases the rate of nicotinate D-ribonucleotide production. Dephosphorylation regenerates the low-affinity form of the enzyme, leading to product release.</text>
</comment>
<keyword evidence="7 9" id="KW-0808">Transferase</keyword>
<evidence type="ECO:0000256" key="4">
    <source>
        <dbReference type="ARBA" id="ARBA00022553"/>
    </source>
</evidence>
<keyword evidence="5 9" id="KW-0436">Ligase</keyword>
<gene>
    <name evidence="12" type="ORF">J2T57_004095</name>
</gene>
<dbReference type="Proteomes" id="UP001205843">
    <property type="component" value="Unassembled WGS sequence"/>
</dbReference>
<dbReference type="PANTHER" id="PTHR11098:SF1">
    <property type="entry name" value="NICOTINATE PHOSPHORIBOSYLTRANSFERASE"/>
    <property type="match status" value="1"/>
</dbReference>
<feature type="domain" description="Nicotinate/nicotinamide phosphoribosyltransferase" evidence="10">
    <location>
        <begin position="157"/>
        <end position="348"/>
    </location>
</feature>
<dbReference type="CDD" id="cd01570">
    <property type="entry name" value="NAPRTase_A"/>
    <property type="match status" value="1"/>
</dbReference>
<dbReference type="NCBIfam" id="NF009131">
    <property type="entry name" value="PRK12484.1"/>
    <property type="match status" value="1"/>
</dbReference>
<dbReference type="GO" id="GO:0016757">
    <property type="term" value="F:glycosyltransferase activity"/>
    <property type="evidence" value="ECO:0007669"/>
    <property type="project" value="UniProtKB-KW"/>
</dbReference>
<dbReference type="InterPro" id="IPR040727">
    <property type="entry name" value="NAPRTase_N"/>
</dbReference>
<dbReference type="NCBIfam" id="TIGR01513">
    <property type="entry name" value="NAPRTase_put"/>
    <property type="match status" value="1"/>
</dbReference>
<dbReference type="InterPro" id="IPR036068">
    <property type="entry name" value="Nicotinate_pribotase-like_C"/>
</dbReference>
<evidence type="ECO:0000256" key="5">
    <source>
        <dbReference type="ARBA" id="ARBA00022598"/>
    </source>
</evidence>
<dbReference type="GO" id="GO:0004516">
    <property type="term" value="F:nicotinate phosphoribosyltransferase activity"/>
    <property type="evidence" value="ECO:0007669"/>
    <property type="project" value="UniProtKB-UniRule"/>
</dbReference>
<dbReference type="Gene3D" id="3.20.20.70">
    <property type="entry name" value="Aldolase class I"/>
    <property type="match status" value="1"/>
</dbReference>
<dbReference type="Pfam" id="PF04095">
    <property type="entry name" value="NAPRTase"/>
    <property type="match status" value="1"/>
</dbReference>
<evidence type="ECO:0000256" key="2">
    <source>
        <dbReference type="ARBA" id="ARBA00010897"/>
    </source>
</evidence>
<reference evidence="12" key="1">
    <citation type="submission" date="2022-03" db="EMBL/GenBank/DDBJ databases">
        <title>Genomic Encyclopedia of Type Strains, Phase III (KMG-III): the genomes of soil and plant-associated and newly described type strains.</title>
        <authorList>
            <person name="Whitman W."/>
        </authorList>
    </citation>
    <scope>NUCLEOTIDE SEQUENCE</scope>
    <source>
        <strain evidence="12">ANL 6-2</strain>
    </source>
</reference>
<name>A0AAE3G6V9_9GAMM</name>
<dbReference type="AlphaFoldDB" id="A0AAE3G6V9"/>
<evidence type="ECO:0000259" key="11">
    <source>
        <dbReference type="Pfam" id="PF17767"/>
    </source>
</evidence>
<dbReference type="EC" id="6.3.4.21" evidence="3 9"/>
<evidence type="ECO:0000256" key="8">
    <source>
        <dbReference type="ARBA" id="ARBA00048668"/>
    </source>
</evidence>
<keyword evidence="12" id="KW-0328">Glycosyltransferase</keyword>
<evidence type="ECO:0000313" key="13">
    <source>
        <dbReference type="Proteomes" id="UP001205843"/>
    </source>
</evidence>
<evidence type="ECO:0000256" key="9">
    <source>
        <dbReference type="RuleBase" id="RU365100"/>
    </source>
</evidence>
<sequence length="447" mass="49362">MHTLWPQSDELALLTDLYELTMAQAYWAERMHEPAVFSLFFRKLPAHRNVMLACGQEHVARLVTELHFPRAQLDRLDTLGLFKGDFLAWLEGFRFSGDIHVLPEGTPVFPHEPLLEVRAPVIEAQLLETLVMNYINLETLLASKAMRVVLAADGRPVVDFGMRRMHGMDAALRGVRAYQVAGLTATSNVLGALRYGMQASGTMAHSFIQAHHDEEEAFRLYARLYPGTTLLLDTYDTLAAADKVIRLARDEGLDIGAVRLDSGDLGALARQVRSRFDTAGLQRIRIVVSGGLDEHAVQALLAADAPIDGFGVGTEMGSVADAPTLDLAYKLTEYAGEPRLKNSPGKQLVPGAKQVWRFRDGDGRITHDEITRRHEQRDAEPLLVPVVEQGAIVRPEQPVASAHDLAWNTLQAMPAAVRGLRDAEPAYRVDTSAALLKLRDQALAEFD</sequence>
<evidence type="ECO:0000256" key="3">
    <source>
        <dbReference type="ARBA" id="ARBA00013236"/>
    </source>
</evidence>
<comment type="caution">
    <text evidence="12">The sequence shown here is derived from an EMBL/GenBank/DDBJ whole genome shotgun (WGS) entry which is preliminary data.</text>
</comment>
<dbReference type="RefSeq" id="WP_253484414.1">
    <property type="nucleotide sequence ID" value="NZ_JALJXV010000012.1"/>
</dbReference>
<comment type="similarity">
    <text evidence="2 9">Belongs to the NAPRTase family.</text>
</comment>
<comment type="function">
    <text evidence="9">Catalyzes the first step in the biosynthesis of NAD from nicotinic acid, the ATP-dependent synthesis of beta-nicotinate D-ribonucleotide from nicotinate and 5-phospho-D-ribose 1-phosphate.</text>
</comment>
<accession>A0AAE3G6V9</accession>
<dbReference type="PANTHER" id="PTHR11098">
    <property type="entry name" value="NICOTINATE PHOSPHORIBOSYLTRANSFERASE"/>
    <property type="match status" value="1"/>
</dbReference>
<evidence type="ECO:0000313" key="12">
    <source>
        <dbReference type="EMBL" id="MCP1676921.1"/>
    </source>
</evidence>
<dbReference type="Gene3D" id="3.20.140.10">
    <property type="entry name" value="nicotinate phosphoribosyltransferase"/>
    <property type="match status" value="1"/>
</dbReference>
<dbReference type="GO" id="GO:0005829">
    <property type="term" value="C:cytosol"/>
    <property type="evidence" value="ECO:0007669"/>
    <property type="project" value="TreeGrafter"/>
</dbReference>
<organism evidence="12 13">
    <name type="scientific">Natronocella acetinitrilica</name>
    <dbReference type="NCBI Taxonomy" id="414046"/>
    <lineage>
        <taxon>Bacteria</taxon>
        <taxon>Pseudomonadati</taxon>
        <taxon>Pseudomonadota</taxon>
        <taxon>Gammaproteobacteria</taxon>
        <taxon>Chromatiales</taxon>
        <taxon>Ectothiorhodospiraceae</taxon>
        <taxon>Natronocella</taxon>
    </lineage>
</organism>
<dbReference type="Pfam" id="PF17767">
    <property type="entry name" value="NAPRTase_N"/>
    <property type="match status" value="1"/>
</dbReference>
<dbReference type="GO" id="GO:0034355">
    <property type="term" value="P:NAD+ biosynthetic process via the salvage pathway"/>
    <property type="evidence" value="ECO:0007669"/>
    <property type="project" value="TreeGrafter"/>
</dbReference>
<dbReference type="InterPro" id="IPR006405">
    <property type="entry name" value="Nic_PRibTrfase_pncB"/>
</dbReference>
<dbReference type="InterPro" id="IPR007229">
    <property type="entry name" value="Nic_PRibTrfase-Fam"/>
</dbReference>
<keyword evidence="4" id="KW-0597">Phosphoprotein</keyword>
<dbReference type="InterPro" id="IPR013785">
    <property type="entry name" value="Aldolase_TIM"/>
</dbReference>
<keyword evidence="13" id="KW-1185">Reference proteome</keyword>
<keyword evidence="6 9" id="KW-0662">Pyridine nucleotide biosynthesis</keyword>
<comment type="catalytic activity">
    <reaction evidence="8 9">
        <text>5-phospho-alpha-D-ribose 1-diphosphate + nicotinate + ATP + H2O = nicotinate beta-D-ribonucleotide + ADP + phosphate + diphosphate</text>
        <dbReference type="Rhea" id="RHEA:36163"/>
        <dbReference type="ChEBI" id="CHEBI:15377"/>
        <dbReference type="ChEBI" id="CHEBI:30616"/>
        <dbReference type="ChEBI" id="CHEBI:32544"/>
        <dbReference type="ChEBI" id="CHEBI:33019"/>
        <dbReference type="ChEBI" id="CHEBI:43474"/>
        <dbReference type="ChEBI" id="CHEBI:57502"/>
        <dbReference type="ChEBI" id="CHEBI:58017"/>
        <dbReference type="ChEBI" id="CHEBI:456216"/>
        <dbReference type="EC" id="6.3.4.21"/>
    </reaction>
</comment>
<dbReference type="InterPro" id="IPR041525">
    <property type="entry name" value="N/Namide_PRibTrfase"/>
</dbReference>
<feature type="domain" description="Nicotinate phosphoribosyltransferase N-terminal" evidence="11">
    <location>
        <begin position="13"/>
        <end position="136"/>
    </location>
</feature>
<comment type="pathway">
    <text evidence="1 9">Cofactor biosynthesis; NAD(+) biosynthesis; nicotinate D-ribonucleotide from nicotinate: step 1/1.</text>
</comment>